<dbReference type="AlphaFoldDB" id="A0AAW1K1U5"/>
<name>A0AAW1K1U5_POPJA</name>
<accession>A0AAW1K1U5</accession>
<evidence type="ECO:0000256" key="1">
    <source>
        <dbReference type="SAM" id="MobiDB-lite"/>
    </source>
</evidence>
<protein>
    <submittedName>
        <fullName evidence="2">Uncharacterized protein</fullName>
    </submittedName>
</protein>
<evidence type="ECO:0000313" key="3">
    <source>
        <dbReference type="Proteomes" id="UP001458880"/>
    </source>
</evidence>
<feature type="region of interest" description="Disordered" evidence="1">
    <location>
        <begin position="1"/>
        <end position="38"/>
    </location>
</feature>
<dbReference type="InterPro" id="IPR038081">
    <property type="entry name" value="CalX-like_sf"/>
</dbReference>
<feature type="compositionally biased region" description="Polar residues" evidence="1">
    <location>
        <begin position="1"/>
        <end position="13"/>
    </location>
</feature>
<dbReference type="Gene3D" id="2.60.40.2030">
    <property type="match status" value="1"/>
</dbReference>
<feature type="region of interest" description="Disordered" evidence="1">
    <location>
        <begin position="80"/>
        <end position="101"/>
    </location>
</feature>
<proteinExistence type="predicted"/>
<keyword evidence="3" id="KW-1185">Reference proteome</keyword>
<gene>
    <name evidence="2" type="ORF">QE152_g25237</name>
</gene>
<dbReference type="EMBL" id="JASPKY010000272">
    <property type="protein sequence ID" value="KAK9711828.1"/>
    <property type="molecule type" value="Genomic_DNA"/>
</dbReference>
<evidence type="ECO:0000313" key="2">
    <source>
        <dbReference type="EMBL" id="KAK9711828.1"/>
    </source>
</evidence>
<reference evidence="2 3" key="1">
    <citation type="journal article" date="2024" name="BMC Genomics">
        <title>De novo assembly and annotation of Popillia japonica's genome with initial clues to its potential as an invasive pest.</title>
        <authorList>
            <person name="Cucini C."/>
            <person name="Boschi S."/>
            <person name="Funari R."/>
            <person name="Cardaioli E."/>
            <person name="Iannotti N."/>
            <person name="Marturano G."/>
            <person name="Paoli F."/>
            <person name="Bruttini M."/>
            <person name="Carapelli A."/>
            <person name="Frati F."/>
            <person name="Nardi F."/>
        </authorList>
    </citation>
    <scope>NUCLEOTIDE SEQUENCE [LARGE SCALE GENOMIC DNA]</scope>
    <source>
        <strain evidence="2">DMR45628</strain>
    </source>
</reference>
<comment type="caution">
    <text evidence="2">The sequence shown here is derived from an EMBL/GenBank/DDBJ whole genome shotgun (WGS) entry which is preliminary data.</text>
</comment>
<organism evidence="2 3">
    <name type="scientific">Popillia japonica</name>
    <name type="common">Japanese beetle</name>
    <dbReference type="NCBI Taxonomy" id="7064"/>
    <lineage>
        <taxon>Eukaryota</taxon>
        <taxon>Metazoa</taxon>
        <taxon>Ecdysozoa</taxon>
        <taxon>Arthropoda</taxon>
        <taxon>Hexapoda</taxon>
        <taxon>Insecta</taxon>
        <taxon>Pterygota</taxon>
        <taxon>Neoptera</taxon>
        <taxon>Endopterygota</taxon>
        <taxon>Coleoptera</taxon>
        <taxon>Polyphaga</taxon>
        <taxon>Scarabaeiformia</taxon>
        <taxon>Scarabaeidae</taxon>
        <taxon>Rutelinae</taxon>
        <taxon>Popillia</taxon>
    </lineage>
</organism>
<sequence>MISETNATTTSVTENDKTETVAVCGSGSKRKKQQHSPMQDSVLEAVLANLKSVILTIIKEDSYEKDVLFYVQLGEPQMCGDEASAAADAERKEPDERTEEEKVALLGKPRLGDIVRAQIRIKESKEFKVSSFAD</sequence>
<feature type="compositionally biased region" description="Basic and acidic residues" evidence="1">
    <location>
        <begin position="88"/>
        <end position="101"/>
    </location>
</feature>
<dbReference type="Proteomes" id="UP001458880">
    <property type="component" value="Unassembled WGS sequence"/>
</dbReference>